<dbReference type="PRINTS" id="PR00744">
    <property type="entry name" value="GLHYDRLASE37"/>
</dbReference>
<protein>
    <recommendedName>
        <fullName evidence="4">Trehalase</fullName>
        <ecNumber evidence="4">3.2.1.28</ecNumber>
    </recommendedName>
    <alternativeName>
        <fullName evidence="4">Alpha-trehalose glucohydrolase</fullName>
    </alternativeName>
</protein>
<dbReference type="PANTHER" id="PTHR23403">
    <property type="entry name" value="TREHALASE"/>
    <property type="match status" value="1"/>
</dbReference>
<dbReference type="GO" id="GO:0005993">
    <property type="term" value="P:trehalose catabolic process"/>
    <property type="evidence" value="ECO:0007669"/>
    <property type="project" value="TreeGrafter"/>
</dbReference>
<evidence type="ECO:0000256" key="3">
    <source>
        <dbReference type="ARBA" id="ARBA00023295"/>
    </source>
</evidence>
<accession>R7SF92</accession>
<dbReference type="InterPro" id="IPR012341">
    <property type="entry name" value="6hp_glycosidase-like_sf"/>
</dbReference>
<dbReference type="SUPFAM" id="SSF48208">
    <property type="entry name" value="Six-hairpin glycosidases"/>
    <property type="match status" value="1"/>
</dbReference>
<dbReference type="OMA" id="RYWDASD"/>
<evidence type="ECO:0000256" key="4">
    <source>
        <dbReference type="RuleBase" id="RU361180"/>
    </source>
</evidence>
<reference evidence="7" key="1">
    <citation type="journal article" date="2012" name="Science">
        <title>The Paleozoic origin of enzymatic lignin decomposition reconstructed from 31 fungal genomes.</title>
        <authorList>
            <person name="Floudas D."/>
            <person name="Binder M."/>
            <person name="Riley R."/>
            <person name="Barry K."/>
            <person name="Blanchette R.A."/>
            <person name="Henrissat B."/>
            <person name="Martinez A.T."/>
            <person name="Otillar R."/>
            <person name="Spatafora J.W."/>
            <person name="Yadav J.S."/>
            <person name="Aerts A."/>
            <person name="Benoit I."/>
            <person name="Boyd A."/>
            <person name="Carlson A."/>
            <person name="Copeland A."/>
            <person name="Coutinho P.M."/>
            <person name="de Vries R.P."/>
            <person name="Ferreira P."/>
            <person name="Findley K."/>
            <person name="Foster B."/>
            <person name="Gaskell J."/>
            <person name="Glotzer D."/>
            <person name="Gorecki P."/>
            <person name="Heitman J."/>
            <person name="Hesse C."/>
            <person name="Hori C."/>
            <person name="Igarashi K."/>
            <person name="Jurgens J.A."/>
            <person name="Kallen N."/>
            <person name="Kersten P."/>
            <person name="Kohler A."/>
            <person name="Kuees U."/>
            <person name="Kumar T.K.A."/>
            <person name="Kuo A."/>
            <person name="LaButti K."/>
            <person name="Larrondo L.F."/>
            <person name="Lindquist E."/>
            <person name="Ling A."/>
            <person name="Lombard V."/>
            <person name="Lucas S."/>
            <person name="Lundell T."/>
            <person name="Martin R."/>
            <person name="McLaughlin D.J."/>
            <person name="Morgenstern I."/>
            <person name="Morin E."/>
            <person name="Murat C."/>
            <person name="Nagy L.G."/>
            <person name="Nolan M."/>
            <person name="Ohm R.A."/>
            <person name="Patyshakuliyeva A."/>
            <person name="Rokas A."/>
            <person name="Ruiz-Duenas F.J."/>
            <person name="Sabat G."/>
            <person name="Salamov A."/>
            <person name="Samejima M."/>
            <person name="Schmutz J."/>
            <person name="Slot J.C."/>
            <person name="St John F."/>
            <person name="Stenlid J."/>
            <person name="Sun H."/>
            <person name="Sun S."/>
            <person name="Syed K."/>
            <person name="Tsang A."/>
            <person name="Wiebenga A."/>
            <person name="Young D."/>
            <person name="Pisabarro A."/>
            <person name="Eastwood D.C."/>
            <person name="Martin F."/>
            <person name="Cullen D."/>
            <person name="Grigoriev I.V."/>
            <person name="Hibbett D.S."/>
        </authorList>
    </citation>
    <scope>NUCLEOTIDE SEQUENCE [LARGE SCALE GENOMIC DNA]</scope>
    <source>
        <strain evidence="7">RWD-64-598 SS2</strain>
    </source>
</reference>
<dbReference type="InterPro" id="IPR018232">
    <property type="entry name" value="Glyco_hydro_37_CS"/>
</dbReference>
<feature type="chain" id="PRO_5004444091" description="Trehalase" evidence="5">
    <location>
        <begin position="19"/>
        <end position="769"/>
    </location>
</feature>
<dbReference type="Proteomes" id="UP000053558">
    <property type="component" value="Unassembled WGS sequence"/>
</dbReference>
<name>R7SF92_CONPW</name>
<dbReference type="KEGG" id="cput:CONPUDRAFT_67223"/>
<dbReference type="EC" id="3.2.1.28" evidence="4"/>
<keyword evidence="2 4" id="KW-0378">Hydrolase</keyword>
<keyword evidence="5" id="KW-0732">Signal</keyword>
<dbReference type="EMBL" id="JH711591">
    <property type="protein sequence ID" value="EIW74545.1"/>
    <property type="molecule type" value="Genomic_DNA"/>
</dbReference>
<dbReference type="OrthoDB" id="3542292at2759"/>
<dbReference type="InterPro" id="IPR001661">
    <property type="entry name" value="Glyco_hydro_37"/>
</dbReference>
<dbReference type="PROSITE" id="PS00928">
    <property type="entry name" value="TREHALASE_2"/>
    <property type="match status" value="1"/>
</dbReference>
<evidence type="ECO:0000256" key="5">
    <source>
        <dbReference type="SAM" id="SignalP"/>
    </source>
</evidence>
<keyword evidence="7" id="KW-1185">Reference proteome</keyword>
<dbReference type="AlphaFoldDB" id="R7SF92"/>
<dbReference type="PANTHER" id="PTHR23403:SF1">
    <property type="entry name" value="TREHALASE"/>
    <property type="match status" value="1"/>
</dbReference>
<comment type="similarity">
    <text evidence="1 4">Belongs to the glycosyl hydrolase 37 family.</text>
</comment>
<evidence type="ECO:0000313" key="7">
    <source>
        <dbReference type="Proteomes" id="UP000053558"/>
    </source>
</evidence>
<proteinExistence type="inferred from homology"/>
<dbReference type="PROSITE" id="PS00927">
    <property type="entry name" value="TREHALASE_1"/>
    <property type="match status" value="1"/>
</dbReference>
<keyword evidence="3 4" id="KW-0326">Glycosidase</keyword>
<evidence type="ECO:0000256" key="2">
    <source>
        <dbReference type="ARBA" id="ARBA00022801"/>
    </source>
</evidence>
<dbReference type="eggNOG" id="KOG0602">
    <property type="taxonomic scope" value="Eukaryota"/>
</dbReference>
<dbReference type="RefSeq" id="XP_007775120.1">
    <property type="nucleotide sequence ID" value="XM_007776930.1"/>
</dbReference>
<dbReference type="Gene3D" id="1.50.10.10">
    <property type="match status" value="1"/>
</dbReference>
<evidence type="ECO:0000313" key="6">
    <source>
        <dbReference type="EMBL" id="EIW74545.1"/>
    </source>
</evidence>
<dbReference type="GO" id="GO:0004555">
    <property type="term" value="F:alpha,alpha-trehalase activity"/>
    <property type="evidence" value="ECO:0007669"/>
    <property type="project" value="UniProtKB-EC"/>
</dbReference>
<organism evidence="6 7">
    <name type="scientific">Coniophora puteana (strain RWD-64-598)</name>
    <name type="common">Brown rot fungus</name>
    <dbReference type="NCBI Taxonomy" id="741705"/>
    <lineage>
        <taxon>Eukaryota</taxon>
        <taxon>Fungi</taxon>
        <taxon>Dikarya</taxon>
        <taxon>Basidiomycota</taxon>
        <taxon>Agaricomycotina</taxon>
        <taxon>Agaricomycetes</taxon>
        <taxon>Agaricomycetidae</taxon>
        <taxon>Boletales</taxon>
        <taxon>Coniophorineae</taxon>
        <taxon>Coniophoraceae</taxon>
        <taxon>Coniophora</taxon>
    </lineage>
</organism>
<dbReference type="InterPro" id="IPR008928">
    <property type="entry name" value="6-hairpin_glycosidase_sf"/>
</dbReference>
<gene>
    <name evidence="6" type="ORF">CONPUDRAFT_67223</name>
</gene>
<sequence length="769" mass="82111">MWALTLATAAALAHVALAAPADSSSSVSTASGSASTGTTATEPFSISIQTGVPTLTYVTVTATPQSASLGAPLPSQAALPPVQDWCIGEIFCAGEILQTVNVAQLYADPKTFVDKPTSKSSQQVLADFAALQNSSSALTEDDLVKFVDTDFNGEGFELQPLALTGFSADPPFAQNVSDELLRAFALEVNSYWTQLAREANVTAECDIYPGGACESTFIPLNYSFVVPGGRFREQYYWDSYWIIQGLLKSGLYDSVNGTLQNFMSELEDFGFIPNGGRKYYLNRSQPPLFIHMLYDYVTATNDSSILQRALPLAEVELAWWNTNRTVQVTSPYTNKTYSLARYAVNNTAPRPESYLTDYLTVHDPTLQTPLTTDEASALYAELASGAETGWDYSSRFEAVPALGSAGLRSLNVRNHVPVDLNSILYKAHILLAELYGTSNASAVSAHQQTAASIREGILDLHWDADKLAFYDFNLTSNARNSIFTMANFYPLWNGIVPEEVLANASSAFAHFAAVNMVMERYNGTVPVTFLDYTGQQWDAPNAWPPHQYIILQALQALPANLTGSALPAAPAGASSYALIPAGQIGFAESELPGQLMLGSKQNASATGPGADVSGMDGTVVNGGNATAGEGWGARLQRELANRYYTSVFCSWHATGGSIPGLLDRLPDSQLNLTGSVNNTGNMFEKFSNLNVDSSGYGGEYTVQAGFGWTNGVLLWVAATYGDVLVAPQCPPLLASEFSSSSGAVSMSVGRAGVMGAVALLGGVVLQMLM</sequence>
<dbReference type="GeneID" id="19208553"/>
<comment type="catalytic activity">
    <reaction evidence="4">
        <text>alpha,alpha-trehalose + H2O = alpha-D-glucose + beta-D-glucose</text>
        <dbReference type="Rhea" id="RHEA:32675"/>
        <dbReference type="ChEBI" id="CHEBI:15377"/>
        <dbReference type="ChEBI" id="CHEBI:15903"/>
        <dbReference type="ChEBI" id="CHEBI:16551"/>
        <dbReference type="ChEBI" id="CHEBI:17925"/>
        <dbReference type="EC" id="3.2.1.28"/>
    </reaction>
</comment>
<dbReference type="Pfam" id="PF01204">
    <property type="entry name" value="Trehalase"/>
    <property type="match status" value="2"/>
</dbReference>
<evidence type="ECO:0000256" key="1">
    <source>
        <dbReference type="ARBA" id="ARBA00005615"/>
    </source>
</evidence>
<feature type="signal peptide" evidence="5">
    <location>
        <begin position="1"/>
        <end position="18"/>
    </location>
</feature>